<dbReference type="Pfam" id="PF00646">
    <property type="entry name" value="F-box"/>
    <property type="match status" value="1"/>
</dbReference>
<evidence type="ECO:0000313" key="2">
    <source>
        <dbReference type="EMBL" id="KAF2826657.1"/>
    </source>
</evidence>
<evidence type="ECO:0000313" key="3">
    <source>
        <dbReference type="Proteomes" id="UP000799424"/>
    </source>
</evidence>
<name>A0A6A7A1S9_9PLEO</name>
<evidence type="ECO:0000259" key="1">
    <source>
        <dbReference type="PROSITE" id="PS50181"/>
    </source>
</evidence>
<feature type="domain" description="F-box" evidence="1">
    <location>
        <begin position="1"/>
        <end position="47"/>
    </location>
</feature>
<organism evidence="2 3">
    <name type="scientific">Ophiobolus disseminans</name>
    <dbReference type="NCBI Taxonomy" id="1469910"/>
    <lineage>
        <taxon>Eukaryota</taxon>
        <taxon>Fungi</taxon>
        <taxon>Dikarya</taxon>
        <taxon>Ascomycota</taxon>
        <taxon>Pezizomycotina</taxon>
        <taxon>Dothideomycetes</taxon>
        <taxon>Pleosporomycetidae</taxon>
        <taxon>Pleosporales</taxon>
        <taxon>Pleosporineae</taxon>
        <taxon>Phaeosphaeriaceae</taxon>
        <taxon>Ophiobolus</taxon>
    </lineage>
</organism>
<accession>A0A6A7A1S9</accession>
<dbReference type="AlphaFoldDB" id="A0A6A7A1S9"/>
<dbReference type="SUPFAM" id="SSF81383">
    <property type="entry name" value="F-box domain"/>
    <property type="match status" value="1"/>
</dbReference>
<dbReference type="Proteomes" id="UP000799424">
    <property type="component" value="Unassembled WGS sequence"/>
</dbReference>
<proteinExistence type="predicted"/>
<protein>
    <recommendedName>
        <fullName evidence="1">F-box domain-containing protein</fullName>
    </recommendedName>
</protein>
<feature type="non-terminal residue" evidence="2">
    <location>
        <position position="1"/>
    </location>
</feature>
<sequence>TSITNLPIEILQQIFFHLPCLTLLKCRCVSPLWNTCLPGNSHLLREALFLPSKTASIATAWPPLDLYFEIYTDATSARNRFDYPTTPSIATVKKVVLSHMSSTELELHPIVRQIDRYVVAGMPNLDEWERLLFTGLKNEAAEVLRPDDISSLKDMLVTMRPVAELHLNFYYVDSEFKFVSTRKNMRKCILFDREGVRLVDLLDVVEKQIAGLLRGETLRRIDE</sequence>
<feature type="non-terminal residue" evidence="2">
    <location>
        <position position="223"/>
    </location>
</feature>
<dbReference type="OrthoDB" id="629492at2759"/>
<dbReference type="EMBL" id="MU006225">
    <property type="protein sequence ID" value="KAF2826657.1"/>
    <property type="molecule type" value="Genomic_DNA"/>
</dbReference>
<dbReference type="SMART" id="SM00256">
    <property type="entry name" value="FBOX"/>
    <property type="match status" value="1"/>
</dbReference>
<reference evidence="2" key="1">
    <citation type="journal article" date="2020" name="Stud. Mycol.">
        <title>101 Dothideomycetes genomes: a test case for predicting lifestyles and emergence of pathogens.</title>
        <authorList>
            <person name="Haridas S."/>
            <person name="Albert R."/>
            <person name="Binder M."/>
            <person name="Bloem J."/>
            <person name="Labutti K."/>
            <person name="Salamov A."/>
            <person name="Andreopoulos B."/>
            <person name="Baker S."/>
            <person name="Barry K."/>
            <person name="Bills G."/>
            <person name="Bluhm B."/>
            <person name="Cannon C."/>
            <person name="Castanera R."/>
            <person name="Culley D."/>
            <person name="Daum C."/>
            <person name="Ezra D."/>
            <person name="Gonzalez J."/>
            <person name="Henrissat B."/>
            <person name="Kuo A."/>
            <person name="Liang C."/>
            <person name="Lipzen A."/>
            <person name="Lutzoni F."/>
            <person name="Magnuson J."/>
            <person name="Mondo S."/>
            <person name="Nolan M."/>
            <person name="Ohm R."/>
            <person name="Pangilinan J."/>
            <person name="Park H.-J."/>
            <person name="Ramirez L."/>
            <person name="Alfaro M."/>
            <person name="Sun H."/>
            <person name="Tritt A."/>
            <person name="Yoshinaga Y."/>
            <person name="Zwiers L.-H."/>
            <person name="Turgeon B."/>
            <person name="Goodwin S."/>
            <person name="Spatafora J."/>
            <person name="Crous P."/>
            <person name="Grigoriev I."/>
        </authorList>
    </citation>
    <scope>NUCLEOTIDE SEQUENCE</scope>
    <source>
        <strain evidence="2">CBS 113818</strain>
    </source>
</reference>
<dbReference type="InterPro" id="IPR036047">
    <property type="entry name" value="F-box-like_dom_sf"/>
</dbReference>
<dbReference type="CDD" id="cd09917">
    <property type="entry name" value="F-box_SF"/>
    <property type="match status" value="1"/>
</dbReference>
<dbReference type="InterPro" id="IPR001810">
    <property type="entry name" value="F-box_dom"/>
</dbReference>
<gene>
    <name evidence="2" type="ORF">CC86DRAFT_264996</name>
</gene>
<keyword evidence="3" id="KW-1185">Reference proteome</keyword>
<dbReference type="PROSITE" id="PS50181">
    <property type="entry name" value="FBOX"/>
    <property type="match status" value="1"/>
</dbReference>
<dbReference type="Gene3D" id="1.20.1280.50">
    <property type="match status" value="1"/>
</dbReference>